<dbReference type="PANTHER" id="PTHR44757">
    <property type="entry name" value="DIGUANYLATE CYCLASE DGCP"/>
    <property type="match status" value="1"/>
</dbReference>
<dbReference type="Proteomes" id="UP000002222">
    <property type="component" value="Chromosome"/>
</dbReference>
<name>D1B2Z9_SULD5</name>
<dbReference type="InterPro" id="IPR000700">
    <property type="entry name" value="PAS-assoc_C"/>
</dbReference>
<protein>
    <submittedName>
        <fullName evidence="5">Diguanylate cyclase</fullName>
    </submittedName>
</protein>
<evidence type="ECO:0000313" key="6">
    <source>
        <dbReference type="Proteomes" id="UP000002222"/>
    </source>
</evidence>
<evidence type="ECO:0000259" key="4">
    <source>
        <dbReference type="PROSITE" id="PS50887"/>
    </source>
</evidence>
<dbReference type="Pfam" id="PF00563">
    <property type="entry name" value="EAL"/>
    <property type="match status" value="1"/>
</dbReference>
<dbReference type="SMART" id="SM00086">
    <property type="entry name" value="PAC"/>
    <property type="match status" value="1"/>
</dbReference>
<organism evidence="5 6">
    <name type="scientific">Sulfurospirillum deleyianum (strain ATCC 51133 / DSM 6946 / 5175)</name>
    <dbReference type="NCBI Taxonomy" id="525898"/>
    <lineage>
        <taxon>Bacteria</taxon>
        <taxon>Pseudomonadati</taxon>
        <taxon>Campylobacterota</taxon>
        <taxon>Epsilonproteobacteria</taxon>
        <taxon>Campylobacterales</taxon>
        <taxon>Sulfurospirillaceae</taxon>
        <taxon>Sulfurospirillum</taxon>
    </lineage>
</organism>
<gene>
    <name evidence="5" type="ordered locus">Sdel_1451</name>
</gene>
<dbReference type="NCBIfam" id="TIGR00254">
    <property type="entry name" value="GGDEF"/>
    <property type="match status" value="1"/>
</dbReference>
<dbReference type="InterPro" id="IPR029787">
    <property type="entry name" value="Nucleotide_cyclase"/>
</dbReference>
<dbReference type="Gene3D" id="3.20.20.450">
    <property type="entry name" value="EAL domain"/>
    <property type="match status" value="1"/>
</dbReference>
<sequence length="629" mass="72524">MRIMMNPLRIVLVYAFFSILWILFSDSVVGFFIHDNSLISSLQTIKGLFFILITSLMLYFLIKAKIDEIESIRKNLNEHRQRLEYVIEGANLGYWDWDYVNHQQWVNDRWLGFLGLMRGDIQDDFKDWAERIHPSDKIVADKAIESTIRNNKPYVIEFRMQHKDGHWVWIEGSGAVVKRDEKTGAPLRLAGTHRDISDRKRTQEDMLFLALNDPLTRLPNRAYLRQEFEKRRLDDNSLMAFLFLDLDYFKNINDMYGHSIGDRVIQIVAKRFASCLCESDFLARVGGDEFVILTNGHLHVGSLCEDLVRSLVEPIVLEEDSFLLGVSIGVACSPQDGTSFEMLFKNADTAMYEAKSNGKNRYVFYTQDMTDTIVKSTKLDNEIKRALDNDEFVLYYQPQIDLKTKKVIGIEALIRWNEPSKGILGPNVFIPRAEENRLIIPMGEMVFKKALQQVKQWSEEKLLTGRMAINISGIQIEEENFVDRLEAIRKEIGVDASLIELEVTESYIMTKAESSILMLQELQDLGFSIAVDDFGTGYSSLSYLKQLPLQKLKIDRSFIKDLPYDYEDRAILRAIVSLAQGLRLEVLAEGVEEEEQEEFLLKNGCHLAQGFLFAKPMSAEACEEYLRQN</sequence>
<dbReference type="Gene3D" id="3.30.450.20">
    <property type="entry name" value="PAS domain"/>
    <property type="match status" value="1"/>
</dbReference>
<keyword evidence="1" id="KW-0812">Transmembrane</keyword>
<evidence type="ECO:0000313" key="5">
    <source>
        <dbReference type="EMBL" id="ACZ12469.1"/>
    </source>
</evidence>
<dbReference type="PROSITE" id="PS50887">
    <property type="entry name" value="GGDEF"/>
    <property type="match status" value="1"/>
</dbReference>
<dbReference type="CDD" id="cd00130">
    <property type="entry name" value="PAS"/>
    <property type="match status" value="1"/>
</dbReference>
<dbReference type="HOGENOM" id="CLU_000445_70_20_7"/>
<dbReference type="SUPFAM" id="SSF55785">
    <property type="entry name" value="PYP-like sensor domain (PAS domain)"/>
    <property type="match status" value="1"/>
</dbReference>
<dbReference type="SMART" id="SM00267">
    <property type="entry name" value="GGDEF"/>
    <property type="match status" value="1"/>
</dbReference>
<dbReference type="PROSITE" id="PS50113">
    <property type="entry name" value="PAC"/>
    <property type="match status" value="1"/>
</dbReference>
<feature type="domain" description="PAC" evidence="2">
    <location>
        <begin position="154"/>
        <end position="208"/>
    </location>
</feature>
<feature type="transmembrane region" description="Helical" evidence="1">
    <location>
        <begin position="12"/>
        <end position="33"/>
    </location>
</feature>
<dbReference type="InterPro" id="IPR000160">
    <property type="entry name" value="GGDEF_dom"/>
</dbReference>
<evidence type="ECO:0000259" key="3">
    <source>
        <dbReference type="PROSITE" id="PS50883"/>
    </source>
</evidence>
<feature type="transmembrane region" description="Helical" evidence="1">
    <location>
        <begin position="45"/>
        <end position="62"/>
    </location>
</feature>
<feature type="domain" description="GGDEF" evidence="4">
    <location>
        <begin position="237"/>
        <end position="367"/>
    </location>
</feature>
<feature type="domain" description="EAL" evidence="3">
    <location>
        <begin position="376"/>
        <end position="629"/>
    </location>
</feature>
<dbReference type="NCBIfam" id="TIGR00229">
    <property type="entry name" value="sensory_box"/>
    <property type="match status" value="1"/>
</dbReference>
<dbReference type="InterPro" id="IPR052155">
    <property type="entry name" value="Biofilm_reg_signaling"/>
</dbReference>
<dbReference type="InterPro" id="IPR013655">
    <property type="entry name" value="PAS_fold_3"/>
</dbReference>
<dbReference type="InterPro" id="IPR043128">
    <property type="entry name" value="Rev_trsase/Diguanyl_cyclase"/>
</dbReference>
<dbReference type="InterPro" id="IPR001633">
    <property type="entry name" value="EAL_dom"/>
</dbReference>
<dbReference type="Gene3D" id="3.30.70.270">
    <property type="match status" value="1"/>
</dbReference>
<evidence type="ECO:0000256" key="1">
    <source>
        <dbReference type="SAM" id="Phobius"/>
    </source>
</evidence>
<dbReference type="Pfam" id="PF00990">
    <property type="entry name" value="GGDEF"/>
    <property type="match status" value="1"/>
</dbReference>
<dbReference type="SUPFAM" id="SSF55073">
    <property type="entry name" value="Nucleotide cyclase"/>
    <property type="match status" value="1"/>
</dbReference>
<dbReference type="STRING" id="525898.Sdel_1451"/>
<keyword evidence="6" id="KW-1185">Reference proteome</keyword>
<keyword evidence="1" id="KW-0472">Membrane</keyword>
<dbReference type="SUPFAM" id="SSF141868">
    <property type="entry name" value="EAL domain-like"/>
    <property type="match status" value="1"/>
</dbReference>
<dbReference type="CDD" id="cd01948">
    <property type="entry name" value="EAL"/>
    <property type="match status" value="1"/>
</dbReference>
<dbReference type="PANTHER" id="PTHR44757:SF2">
    <property type="entry name" value="BIOFILM ARCHITECTURE MAINTENANCE PROTEIN MBAA"/>
    <property type="match status" value="1"/>
</dbReference>
<dbReference type="SMART" id="SM00052">
    <property type="entry name" value="EAL"/>
    <property type="match status" value="1"/>
</dbReference>
<dbReference type="OrthoDB" id="5372181at2"/>
<dbReference type="InterPro" id="IPR035919">
    <property type="entry name" value="EAL_sf"/>
</dbReference>
<dbReference type="PROSITE" id="PS50883">
    <property type="entry name" value="EAL"/>
    <property type="match status" value="1"/>
</dbReference>
<dbReference type="EMBL" id="CP001816">
    <property type="protein sequence ID" value="ACZ12469.1"/>
    <property type="molecule type" value="Genomic_DNA"/>
</dbReference>
<evidence type="ECO:0000259" key="2">
    <source>
        <dbReference type="PROSITE" id="PS50113"/>
    </source>
</evidence>
<dbReference type="eggNOG" id="COG5001">
    <property type="taxonomic scope" value="Bacteria"/>
</dbReference>
<dbReference type="RefSeq" id="WP_012857220.1">
    <property type="nucleotide sequence ID" value="NC_013512.1"/>
</dbReference>
<accession>D1B2Z9</accession>
<dbReference type="InterPro" id="IPR000014">
    <property type="entry name" value="PAS"/>
</dbReference>
<dbReference type="CDD" id="cd01949">
    <property type="entry name" value="GGDEF"/>
    <property type="match status" value="1"/>
</dbReference>
<dbReference type="Pfam" id="PF08447">
    <property type="entry name" value="PAS_3"/>
    <property type="match status" value="1"/>
</dbReference>
<dbReference type="AlphaFoldDB" id="D1B2Z9"/>
<dbReference type="InterPro" id="IPR035965">
    <property type="entry name" value="PAS-like_dom_sf"/>
</dbReference>
<reference evidence="6" key="1">
    <citation type="submission" date="2009-11" db="EMBL/GenBank/DDBJ databases">
        <title>The complete genome of Sulfurospirillum deleyianum DSM 6946.</title>
        <authorList>
            <consortium name="US DOE Joint Genome Institute (JGI-PGF)"/>
            <person name="Lucas S."/>
            <person name="Copeland A."/>
            <person name="Lapidus A."/>
            <person name="Glavina del Rio T."/>
            <person name="Dalin E."/>
            <person name="Tice H."/>
            <person name="Bruce D."/>
            <person name="Goodwin L."/>
            <person name="Pitluck S."/>
            <person name="Kyrpides N."/>
            <person name="Mavromatis K."/>
            <person name="Ivanova N."/>
            <person name="Ovchinnikova G."/>
            <person name="Munk A.C."/>
            <person name="Lu M."/>
            <person name="Brettin T."/>
            <person name="Detter J.C."/>
            <person name="Han C."/>
            <person name="Tapia R."/>
            <person name="Larimer F."/>
            <person name="Land M."/>
            <person name="Hauser L."/>
            <person name="Markowitz V."/>
            <person name="Cheng J.F."/>
            <person name="Hugenholtz P."/>
            <person name="Woyke T."/>
            <person name="Wu D."/>
            <person name="Aumann P."/>
            <person name="Schneider S."/>
            <person name="Lang E."/>
            <person name="Spring S."/>
            <person name="Klenk H.P."/>
            <person name="Eisen J.A."/>
        </authorList>
    </citation>
    <scope>NUCLEOTIDE SEQUENCE [LARGE SCALE GENOMIC DNA]</scope>
    <source>
        <strain evidence="6">ATCC 51133 / DSM 6946 / 5175</strain>
    </source>
</reference>
<dbReference type="InterPro" id="IPR001610">
    <property type="entry name" value="PAC"/>
</dbReference>
<proteinExistence type="predicted"/>
<dbReference type="KEGG" id="sdl:Sdel_1451"/>
<reference evidence="5 6" key="2">
    <citation type="journal article" date="2010" name="Stand. Genomic Sci.">
        <title>Complete genome sequence of Sulfurospirillum deleyianum type strain (5175).</title>
        <authorList>
            <person name="Sikorski J."/>
            <person name="Lapidus A."/>
            <person name="Copeland A."/>
            <person name="Glavina Del Rio T."/>
            <person name="Nolan M."/>
            <person name="Lucas S."/>
            <person name="Chen F."/>
            <person name="Tice H."/>
            <person name="Cheng J.F."/>
            <person name="Saunders E."/>
            <person name="Bruce D."/>
            <person name="Goodwin L."/>
            <person name="Pitluck S."/>
            <person name="Ovchinnikova G."/>
            <person name="Pati A."/>
            <person name="Ivanova N."/>
            <person name="Mavromatis K."/>
            <person name="Chen A."/>
            <person name="Palaniappan K."/>
            <person name="Chain P."/>
            <person name="Land M."/>
            <person name="Hauser L."/>
            <person name="Chang Y.J."/>
            <person name="Jeffries C.D."/>
            <person name="Brettin T."/>
            <person name="Detter J.C."/>
            <person name="Han C."/>
            <person name="Rohde M."/>
            <person name="Lang E."/>
            <person name="Spring S."/>
            <person name="Goker M."/>
            <person name="Bristow J."/>
            <person name="Eisen J.A."/>
            <person name="Markowitz V."/>
            <person name="Hugenholtz P."/>
            <person name="Kyrpides N.C."/>
            <person name="Klenk H.P."/>
        </authorList>
    </citation>
    <scope>NUCLEOTIDE SEQUENCE [LARGE SCALE GENOMIC DNA]</scope>
    <source>
        <strain evidence="6">ATCC 51133 / DSM 6946 / 5175</strain>
    </source>
</reference>
<dbReference type="eggNOG" id="COG2202">
    <property type="taxonomic scope" value="Bacteria"/>
</dbReference>
<dbReference type="FunFam" id="3.20.20.450:FF:000001">
    <property type="entry name" value="Cyclic di-GMP phosphodiesterase yahA"/>
    <property type="match status" value="1"/>
</dbReference>
<keyword evidence="1" id="KW-1133">Transmembrane helix</keyword>